<feature type="chain" id="PRO_5040909352" description="Poly(3-hydroxybutyrate) depolymerase" evidence="2">
    <location>
        <begin position="23"/>
        <end position="424"/>
    </location>
</feature>
<dbReference type="Gene3D" id="3.40.50.1820">
    <property type="entry name" value="alpha/beta hydrolase"/>
    <property type="match status" value="2"/>
</dbReference>
<reference evidence="3" key="1">
    <citation type="submission" date="2022-06" db="EMBL/GenBank/DDBJ databases">
        <title>Novel species in genus nocardia.</title>
        <authorList>
            <person name="Li F."/>
        </authorList>
    </citation>
    <scope>NUCLEOTIDE SEQUENCE</scope>
    <source>
        <strain evidence="3">CDC141</strain>
    </source>
</reference>
<dbReference type="EMBL" id="JAMRXG010000019">
    <property type="protein sequence ID" value="MCM6778097.1"/>
    <property type="molecule type" value="Genomic_DNA"/>
</dbReference>
<name>A0A9X2ECA8_9NOCA</name>
<feature type="compositionally biased region" description="Low complexity" evidence="1">
    <location>
        <begin position="340"/>
        <end position="362"/>
    </location>
</feature>
<organism evidence="3 4">
    <name type="scientific">Nocardia pulmonis</name>
    <dbReference type="NCBI Taxonomy" id="2951408"/>
    <lineage>
        <taxon>Bacteria</taxon>
        <taxon>Bacillati</taxon>
        <taxon>Actinomycetota</taxon>
        <taxon>Actinomycetes</taxon>
        <taxon>Mycobacteriales</taxon>
        <taxon>Nocardiaceae</taxon>
        <taxon>Nocardia</taxon>
    </lineage>
</organism>
<dbReference type="SUPFAM" id="SSF53474">
    <property type="entry name" value="alpha/beta-Hydrolases"/>
    <property type="match status" value="1"/>
</dbReference>
<evidence type="ECO:0000256" key="1">
    <source>
        <dbReference type="SAM" id="MobiDB-lite"/>
    </source>
</evidence>
<keyword evidence="2" id="KW-0732">Signal</keyword>
<dbReference type="InterPro" id="IPR029058">
    <property type="entry name" value="AB_hydrolase_fold"/>
</dbReference>
<proteinExistence type="predicted"/>
<dbReference type="PANTHER" id="PTHR42972:SF8">
    <property type="entry name" value="POLYHYDROXYBUTYRATE DEPOLYMERASE"/>
    <property type="match status" value="1"/>
</dbReference>
<sequence>MKRLLLATAVIGSILMAGAAFAAVPQPVSGSLTGFDIKAVYVSGVSSGGYLANQLHVAHSGTVKGAAIFTAGPYNCAQGSVSTAQFACMQTYQPRRTPARLVQETRDRAARGTVDPVAGLRDSKVYLYHGTSDNTVVAAVNDDLAAYYREFGAKVVYDNATAAGHGWVSPLGSVACSSTASPFINNCRNDPERDLLAHLLGGVQPAAGSTGGKLIRFDQNVYAGGAAASIGMDANGFVYVPSGCAAGRACTLLVALHGCKQGYGYNGFGETFMRDAYLNEYADTNDIVVLYPQAIPAPSLGNPNGCWDWWGYTGTSYAEHAGPQVKAIMGMVRALSSDKPPTTTTAPPTTTTVTPTTTTTTTPPTPVCVKASNYDHTVAGRAYHSGGYTFANGSNDAMGLWNTFVVHSLKRTGENHWVLADGQC</sequence>
<dbReference type="PANTHER" id="PTHR42972">
    <property type="entry name" value="TOL-PAL SYSTEM PROTEIN TOLB"/>
    <property type="match status" value="1"/>
</dbReference>
<evidence type="ECO:0000313" key="4">
    <source>
        <dbReference type="Proteomes" id="UP001139157"/>
    </source>
</evidence>
<evidence type="ECO:0000313" key="3">
    <source>
        <dbReference type="EMBL" id="MCM6778097.1"/>
    </source>
</evidence>
<evidence type="ECO:0008006" key="5">
    <source>
        <dbReference type="Google" id="ProtNLM"/>
    </source>
</evidence>
<accession>A0A9X2ECA8</accession>
<feature type="region of interest" description="Disordered" evidence="1">
    <location>
        <begin position="337"/>
        <end position="364"/>
    </location>
</feature>
<dbReference type="RefSeq" id="WP_251917559.1">
    <property type="nucleotide sequence ID" value="NZ_JAMRXG010000019.1"/>
</dbReference>
<keyword evidence="4" id="KW-1185">Reference proteome</keyword>
<protein>
    <recommendedName>
        <fullName evidence="5">Poly(3-hydroxybutyrate) depolymerase</fullName>
    </recommendedName>
</protein>
<evidence type="ECO:0000256" key="2">
    <source>
        <dbReference type="SAM" id="SignalP"/>
    </source>
</evidence>
<feature type="signal peptide" evidence="2">
    <location>
        <begin position="1"/>
        <end position="22"/>
    </location>
</feature>
<gene>
    <name evidence="3" type="ORF">NDR86_31890</name>
</gene>
<dbReference type="Proteomes" id="UP001139157">
    <property type="component" value="Unassembled WGS sequence"/>
</dbReference>
<comment type="caution">
    <text evidence="3">The sequence shown here is derived from an EMBL/GenBank/DDBJ whole genome shotgun (WGS) entry which is preliminary data.</text>
</comment>
<dbReference type="AlphaFoldDB" id="A0A9X2ECA8"/>